<organism evidence="2 3">
    <name type="scientific">Taibaiella chishuiensis</name>
    <dbReference type="NCBI Taxonomy" id="1434707"/>
    <lineage>
        <taxon>Bacteria</taxon>
        <taxon>Pseudomonadati</taxon>
        <taxon>Bacteroidota</taxon>
        <taxon>Chitinophagia</taxon>
        <taxon>Chitinophagales</taxon>
        <taxon>Chitinophagaceae</taxon>
        <taxon>Taibaiella</taxon>
    </lineage>
</organism>
<proteinExistence type="predicted"/>
<keyword evidence="1" id="KW-0732">Signal</keyword>
<evidence type="ECO:0000313" key="3">
    <source>
        <dbReference type="Proteomes" id="UP000240572"/>
    </source>
</evidence>
<feature type="chain" id="PRO_5015199179" evidence="1">
    <location>
        <begin position="19"/>
        <end position="304"/>
    </location>
</feature>
<reference evidence="2 3" key="1">
    <citation type="submission" date="2018-03" db="EMBL/GenBank/DDBJ databases">
        <title>Genomic Encyclopedia of Type Strains, Phase III (KMG-III): the genomes of soil and plant-associated and newly described type strains.</title>
        <authorList>
            <person name="Whitman W."/>
        </authorList>
    </citation>
    <scope>NUCLEOTIDE SEQUENCE [LARGE SCALE GENOMIC DNA]</scope>
    <source>
        <strain evidence="2 3">CGMCC 1.12700</strain>
    </source>
</reference>
<evidence type="ECO:0000313" key="2">
    <source>
        <dbReference type="EMBL" id="PSK87443.1"/>
    </source>
</evidence>
<feature type="signal peptide" evidence="1">
    <location>
        <begin position="1"/>
        <end position="18"/>
    </location>
</feature>
<evidence type="ECO:0000256" key="1">
    <source>
        <dbReference type="SAM" id="SignalP"/>
    </source>
</evidence>
<dbReference type="InterPro" id="IPR032274">
    <property type="entry name" value="DUF4835"/>
</dbReference>
<gene>
    <name evidence="2" type="ORF">B0I18_11745</name>
</gene>
<dbReference type="Proteomes" id="UP000240572">
    <property type="component" value="Unassembled WGS sequence"/>
</dbReference>
<dbReference type="Pfam" id="PF16119">
    <property type="entry name" value="DUF4835"/>
    <property type="match status" value="1"/>
</dbReference>
<comment type="caution">
    <text evidence="2">The sequence shown here is derived from an EMBL/GenBank/DDBJ whole genome shotgun (WGS) entry which is preliminary data.</text>
</comment>
<sequence>MRKFFFFLLLMAAVRLQAQELNCKVDVSFDRIQNVDPKVFQALKKSLNEFVNNRKWTNDNFKVSEKIDCTFFLNLTERTPNDNIYKGTLNIQASRPIFNSGYNSPTVNFIDREVVFRFDESQTLQYDDNRVAGSDALASNLTAIIAYYSYVILGLDYDSFSPKGGDEYFKRALNIVNNAPEEGKSIRGWKAAEGNRNRYWLIDQILSPRFDAFRPYWYRYHRLGLDVLSQKPEEGRKVILDGIPTLTKINNDNPTSILFQFFFNAKSTEYVNVLQQATKEERKDYIDQLSKMDVPNIPKYRGVK</sequence>
<name>A0A2P8CR53_9BACT</name>
<dbReference type="EMBL" id="PYGD01000017">
    <property type="protein sequence ID" value="PSK87443.1"/>
    <property type="molecule type" value="Genomic_DNA"/>
</dbReference>
<accession>A0A2P8CR53</accession>
<protein>
    <submittedName>
        <fullName evidence="2">Uncharacterized protein DUF4835</fullName>
    </submittedName>
</protein>
<keyword evidence="3" id="KW-1185">Reference proteome</keyword>
<dbReference type="RefSeq" id="WP_106525450.1">
    <property type="nucleotide sequence ID" value="NZ_PYGD01000017.1"/>
</dbReference>
<dbReference type="OrthoDB" id="9773381at2"/>
<dbReference type="AlphaFoldDB" id="A0A2P8CR53"/>